<accession>A6H5M7</accession>
<keyword evidence="1" id="KW-0934">Plastid</keyword>
<proteinExistence type="predicted"/>
<protein>
    <submittedName>
        <fullName evidence="1">Uncharacterized protein</fullName>
    </submittedName>
</protein>
<reference evidence="1" key="2">
    <citation type="journal article" date="2007" name="Mol. Biol. Evol.">
        <title>Chloroplast genome (cpDNA) of Cycas taitungensis and 56 cp protein-coding genes of Gnetum parvifolium: insights into cpDNA evolution and phylogeny of extant seed plants.</title>
        <authorList>
            <person name="Wu C.S."/>
            <person name="Wang Y.N."/>
            <person name="Liu S.M."/>
            <person name="Chaw S.M."/>
        </authorList>
    </citation>
    <scope>NUCLEOTIDE SEQUENCE [LARGE SCALE GENOMIC DNA]</scope>
</reference>
<name>A6H5M7_CYCTA</name>
<geneLocation type="chloroplast" evidence="1"/>
<dbReference type="EMBL" id="AP009339">
    <property type="protein sequence ID" value="BAF64993.1"/>
    <property type="molecule type" value="Genomic_DNA"/>
</dbReference>
<sequence length="68" mass="8100">MNRIKSYLRILFFIKQAPPREGLVDLGFMFHPCFLLSFVRSDRHIDQFRRNISLSNRSICIDQIDLSI</sequence>
<keyword evidence="1" id="KW-0150">Chloroplast</keyword>
<organism evidence="1">
    <name type="scientific">Cycas taitungensis</name>
    <name type="common">Prince sago</name>
    <name type="synonym">Cycas taiwaniana</name>
    <dbReference type="NCBI Taxonomy" id="54799"/>
    <lineage>
        <taxon>Eukaryota</taxon>
        <taxon>Viridiplantae</taxon>
        <taxon>Streptophyta</taxon>
        <taxon>Embryophyta</taxon>
        <taxon>Tracheophyta</taxon>
        <taxon>Spermatophyta</taxon>
        <taxon>Cycadidae</taxon>
        <taxon>Cycadales</taxon>
        <taxon>Cycadaceae</taxon>
        <taxon>Cycas</taxon>
    </lineage>
</organism>
<dbReference type="RefSeq" id="YP_001312252.1">
    <property type="nucleotide sequence ID" value="NC_009618.1"/>
</dbReference>
<dbReference type="GeneID" id="5309573"/>
<dbReference type="GeneID" id="5309570"/>
<evidence type="ECO:0000313" key="1">
    <source>
        <dbReference type="EMBL" id="BAF64993.1"/>
    </source>
</evidence>
<reference evidence="1" key="1">
    <citation type="journal article" date="2005" name="Mol. Phylogenet. Evol.">
        <title>A phylogeny of cycads (Cycadales) inferred from chloroplast matK gene, trnK intron, and nuclear rDNA ITS region.</title>
        <authorList>
            <person name="Chaw S.M."/>
            <person name="Walters T.W."/>
            <person name="Chang C.C."/>
            <person name="Hu S.H."/>
            <person name="Chen S.H."/>
        </authorList>
    </citation>
    <scope>NUCLEOTIDE SEQUENCE</scope>
</reference>
<dbReference type="AlphaFoldDB" id="A6H5M7"/>
<dbReference type="RefSeq" id="YP_001312286.1">
    <property type="nucleotide sequence ID" value="NC_009618.1"/>
</dbReference>
<dbReference type="EMBL" id="AP009339">
    <property type="protein sequence ID" value="BAF65028.1"/>
    <property type="molecule type" value="Genomic_DNA"/>
</dbReference>